<accession>A0ABS1X0Y6</accession>
<keyword evidence="2" id="KW-1185">Reference proteome</keyword>
<dbReference type="Proteomes" id="UP000661077">
    <property type="component" value="Unassembled WGS sequence"/>
</dbReference>
<proteinExistence type="predicted"/>
<protein>
    <submittedName>
        <fullName evidence="1">Uncharacterized protein</fullName>
    </submittedName>
</protein>
<organism evidence="1 2">
    <name type="scientific">Steroidobacter gossypii</name>
    <dbReference type="NCBI Taxonomy" id="2805490"/>
    <lineage>
        <taxon>Bacteria</taxon>
        <taxon>Pseudomonadati</taxon>
        <taxon>Pseudomonadota</taxon>
        <taxon>Gammaproteobacteria</taxon>
        <taxon>Steroidobacterales</taxon>
        <taxon>Steroidobacteraceae</taxon>
        <taxon>Steroidobacter</taxon>
    </lineage>
</organism>
<comment type="caution">
    <text evidence="1">The sequence shown here is derived from an EMBL/GenBank/DDBJ whole genome shotgun (WGS) entry which is preliminary data.</text>
</comment>
<evidence type="ECO:0000313" key="2">
    <source>
        <dbReference type="Proteomes" id="UP000661077"/>
    </source>
</evidence>
<name>A0ABS1X0Y6_9GAMM</name>
<evidence type="ECO:0000313" key="1">
    <source>
        <dbReference type="EMBL" id="MBM0106886.1"/>
    </source>
</evidence>
<dbReference type="EMBL" id="JAEVLS010000004">
    <property type="protein sequence ID" value="MBM0106886.1"/>
    <property type="molecule type" value="Genomic_DNA"/>
</dbReference>
<sequence>MSTPVVLPDLAFAPQSSQNPVSRAPSSPESVARFEQLMFAPNNTSAASASGSFVTSGVGENRLQLHLERLSQRWEASQAALHRFSDGKEVTTKELVVTQMQMINCALDVEVSSKCASIFENGVQTLTQRA</sequence>
<reference evidence="1 2" key="1">
    <citation type="journal article" date="2021" name="Int. J. Syst. Evol. Microbiol.">
        <title>Steroidobacter gossypii sp. nov., isolated from soil of cotton cropping field.</title>
        <authorList>
            <person name="Huang R."/>
            <person name="Yang S."/>
            <person name="Zhen C."/>
            <person name="Liu W."/>
        </authorList>
    </citation>
    <scope>NUCLEOTIDE SEQUENCE [LARGE SCALE GENOMIC DNA]</scope>
    <source>
        <strain evidence="1 2">S1-65</strain>
    </source>
</reference>
<gene>
    <name evidence="1" type="ORF">JM946_19295</name>
</gene>
<dbReference type="RefSeq" id="WP_203169001.1">
    <property type="nucleotide sequence ID" value="NZ_JAEVLS010000004.1"/>
</dbReference>